<reference evidence="1" key="2">
    <citation type="submission" date="2014-07" db="EMBL/GenBank/DDBJ databases">
        <authorList>
            <person name="Hull J."/>
        </authorList>
    </citation>
    <scope>NUCLEOTIDE SEQUENCE</scope>
</reference>
<feature type="non-terminal residue" evidence="1">
    <location>
        <position position="1"/>
    </location>
</feature>
<protein>
    <submittedName>
        <fullName evidence="1">Uncharacterized protein</fullName>
    </submittedName>
</protein>
<reference evidence="1" key="1">
    <citation type="journal article" date="2014" name="PLoS ONE">
        <title>Transcriptome-Based Identification of ABC Transporters in the Western Tarnished Plant Bug Lygus hesperus.</title>
        <authorList>
            <person name="Hull J.J."/>
            <person name="Chaney K."/>
            <person name="Geib S.M."/>
            <person name="Fabrick J.A."/>
            <person name="Brent C.S."/>
            <person name="Walsh D."/>
            <person name="Lavine L.C."/>
        </authorList>
    </citation>
    <scope>NUCLEOTIDE SEQUENCE</scope>
</reference>
<sequence length="144" mass="16856">GFGQVTPETLDTPVPKSLLMYRTYKKIFAEKYRKVRYVEQNQPEHPFFGKIAVLDEDFTHIETDGFSQTYQETIEEMELEGLIKKYNYVMMPDGEFGYPRKFKTPVIRPLKLRKSGIGRPEEDDVITPELLDCVQRILVDSDNE</sequence>
<name>A0A0A9XLA3_LYGHE</name>
<organism evidence="1">
    <name type="scientific">Lygus hesperus</name>
    <name type="common">Western plant bug</name>
    <dbReference type="NCBI Taxonomy" id="30085"/>
    <lineage>
        <taxon>Eukaryota</taxon>
        <taxon>Metazoa</taxon>
        <taxon>Ecdysozoa</taxon>
        <taxon>Arthropoda</taxon>
        <taxon>Hexapoda</taxon>
        <taxon>Insecta</taxon>
        <taxon>Pterygota</taxon>
        <taxon>Neoptera</taxon>
        <taxon>Paraneoptera</taxon>
        <taxon>Hemiptera</taxon>
        <taxon>Heteroptera</taxon>
        <taxon>Panheteroptera</taxon>
        <taxon>Cimicomorpha</taxon>
        <taxon>Miridae</taxon>
        <taxon>Mirini</taxon>
        <taxon>Lygus</taxon>
    </lineage>
</organism>
<dbReference type="AlphaFoldDB" id="A0A0A9XLA3"/>
<dbReference type="EMBL" id="GBHO01025699">
    <property type="protein sequence ID" value="JAG17905.1"/>
    <property type="molecule type" value="Transcribed_RNA"/>
</dbReference>
<evidence type="ECO:0000313" key="1">
    <source>
        <dbReference type="EMBL" id="JAG17905.1"/>
    </source>
</evidence>
<accession>A0A0A9XLA3</accession>
<proteinExistence type="predicted"/>
<gene>
    <name evidence="1" type="ORF">CM83_16542</name>
</gene>